<sequence>MNLSDHTLFKYEEDVLQHSLTFCPSRKLDPVGVCQDLSEFIRRVRLKENFKDEEQQTARTPPQKSNWTPSGGRNSFIDKFAMTAKSHLDRFLSQQLKQKMPANLPVLQKEAMKNLRANGNIVIRPADKGGATTILNTDDYIKEAEQQLGNRYFYTELSEDSYPSFQGKADDLYQILSKDGATLVKALIPGSCYLEGGLTESLIYANTLRSTKYRGDY</sequence>
<dbReference type="Proteomes" id="UP001152320">
    <property type="component" value="Chromosome 4"/>
</dbReference>
<accession>A0A9Q1HEW0</accession>
<evidence type="ECO:0000256" key="1">
    <source>
        <dbReference type="SAM" id="MobiDB-lite"/>
    </source>
</evidence>
<proteinExistence type="predicted"/>
<organism evidence="2 3">
    <name type="scientific">Holothuria leucospilota</name>
    <name type="common">Black long sea cucumber</name>
    <name type="synonym">Mertensiothuria leucospilota</name>
    <dbReference type="NCBI Taxonomy" id="206669"/>
    <lineage>
        <taxon>Eukaryota</taxon>
        <taxon>Metazoa</taxon>
        <taxon>Echinodermata</taxon>
        <taxon>Eleutherozoa</taxon>
        <taxon>Echinozoa</taxon>
        <taxon>Holothuroidea</taxon>
        <taxon>Aspidochirotacea</taxon>
        <taxon>Aspidochirotida</taxon>
        <taxon>Holothuriidae</taxon>
        <taxon>Holothuria</taxon>
    </lineage>
</organism>
<reference evidence="2" key="1">
    <citation type="submission" date="2021-10" db="EMBL/GenBank/DDBJ databases">
        <title>Tropical sea cucumber genome reveals ecological adaptation and Cuvierian tubules defense mechanism.</title>
        <authorList>
            <person name="Chen T."/>
        </authorList>
    </citation>
    <scope>NUCLEOTIDE SEQUENCE</scope>
    <source>
        <strain evidence="2">Nanhai2018</strain>
        <tissue evidence="2">Muscle</tissue>
    </source>
</reference>
<evidence type="ECO:0000313" key="2">
    <source>
        <dbReference type="EMBL" id="KAJ8042571.1"/>
    </source>
</evidence>
<keyword evidence="3" id="KW-1185">Reference proteome</keyword>
<dbReference type="EMBL" id="JAIZAY010000004">
    <property type="protein sequence ID" value="KAJ8042571.1"/>
    <property type="molecule type" value="Genomic_DNA"/>
</dbReference>
<gene>
    <name evidence="2" type="ORF">HOLleu_09350</name>
</gene>
<evidence type="ECO:0000313" key="3">
    <source>
        <dbReference type="Proteomes" id="UP001152320"/>
    </source>
</evidence>
<dbReference type="AlphaFoldDB" id="A0A9Q1HEW0"/>
<name>A0A9Q1HEW0_HOLLE</name>
<feature type="region of interest" description="Disordered" evidence="1">
    <location>
        <begin position="51"/>
        <end position="71"/>
    </location>
</feature>
<feature type="compositionally biased region" description="Polar residues" evidence="1">
    <location>
        <begin position="57"/>
        <end position="71"/>
    </location>
</feature>
<dbReference type="OrthoDB" id="10067251at2759"/>
<protein>
    <submittedName>
        <fullName evidence="2">Uncharacterized protein</fullName>
    </submittedName>
</protein>
<comment type="caution">
    <text evidence="2">The sequence shown here is derived from an EMBL/GenBank/DDBJ whole genome shotgun (WGS) entry which is preliminary data.</text>
</comment>